<dbReference type="AlphaFoldDB" id="A0A453MEI4"/>
<reference evidence="2" key="5">
    <citation type="journal article" date="2021" name="G3 (Bethesda)">
        <title>Aegilops tauschii genome assembly Aet v5.0 features greater sequence contiguity and improved annotation.</title>
        <authorList>
            <person name="Wang L."/>
            <person name="Zhu T."/>
            <person name="Rodriguez J.C."/>
            <person name="Deal K.R."/>
            <person name="Dubcovsky J."/>
            <person name="McGuire P.E."/>
            <person name="Lux T."/>
            <person name="Spannagl M."/>
            <person name="Mayer K.F.X."/>
            <person name="Baldrich P."/>
            <person name="Meyers B.C."/>
            <person name="Huo N."/>
            <person name="Gu Y.Q."/>
            <person name="Zhou H."/>
            <person name="Devos K.M."/>
            <person name="Bennetzen J.L."/>
            <person name="Unver T."/>
            <person name="Budak H."/>
            <person name="Gulick P.J."/>
            <person name="Galiba G."/>
            <person name="Kalapos B."/>
            <person name="Nelson D.R."/>
            <person name="Li P."/>
            <person name="You F.M."/>
            <person name="Luo M.C."/>
            <person name="Dvorak J."/>
        </authorList>
    </citation>
    <scope>NUCLEOTIDE SEQUENCE [LARGE SCALE GENOMIC DNA]</scope>
    <source>
        <strain evidence="2">cv. AL8/78</strain>
    </source>
</reference>
<accession>A0A453MEI4</accession>
<reference evidence="2" key="4">
    <citation type="submission" date="2019-03" db="UniProtKB">
        <authorList>
            <consortium name="EnsemblPlants"/>
        </authorList>
    </citation>
    <scope>IDENTIFICATION</scope>
</reference>
<feature type="compositionally biased region" description="Pro residues" evidence="1">
    <location>
        <begin position="87"/>
        <end position="100"/>
    </location>
</feature>
<evidence type="ECO:0000313" key="2">
    <source>
        <dbReference type="EnsemblPlants" id="AET5Gv21156500.14"/>
    </source>
</evidence>
<protein>
    <submittedName>
        <fullName evidence="2">Uncharacterized protein</fullName>
    </submittedName>
</protein>
<reference evidence="2" key="3">
    <citation type="journal article" date="2017" name="Nature">
        <title>Genome sequence of the progenitor of the wheat D genome Aegilops tauschii.</title>
        <authorList>
            <person name="Luo M.C."/>
            <person name="Gu Y.Q."/>
            <person name="Puiu D."/>
            <person name="Wang H."/>
            <person name="Twardziok S.O."/>
            <person name="Deal K.R."/>
            <person name="Huo N."/>
            <person name="Zhu T."/>
            <person name="Wang L."/>
            <person name="Wang Y."/>
            <person name="McGuire P.E."/>
            <person name="Liu S."/>
            <person name="Long H."/>
            <person name="Ramasamy R.K."/>
            <person name="Rodriguez J.C."/>
            <person name="Van S.L."/>
            <person name="Yuan L."/>
            <person name="Wang Z."/>
            <person name="Xia Z."/>
            <person name="Xiao L."/>
            <person name="Anderson O.D."/>
            <person name="Ouyang S."/>
            <person name="Liang Y."/>
            <person name="Zimin A.V."/>
            <person name="Pertea G."/>
            <person name="Qi P."/>
            <person name="Bennetzen J.L."/>
            <person name="Dai X."/>
            <person name="Dawson M.W."/>
            <person name="Muller H.G."/>
            <person name="Kugler K."/>
            <person name="Rivarola-Duarte L."/>
            <person name="Spannagl M."/>
            <person name="Mayer K.F.X."/>
            <person name="Lu F.H."/>
            <person name="Bevan M.W."/>
            <person name="Leroy P."/>
            <person name="Li P."/>
            <person name="You F.M."/>
            <person name="Sun Q."/>
            <person name="Liu Z."/>
            <person name="Lyons E."/>
            <person name="Wicker T."/>
            <person name="Salzberg S.L."/>
            <person name="Devos K.M."/>
            <person name="Dvorak J."/>
        </authorList>
    </citation>
    <scope>NUCLEOTIDE SEQUENCE [LARGE SCALE GENOMIC DNA]</scope>
    <source>
        <strain evidence="2">cv. AL8/78</strain>
    </source>
</reference>
<dbReference type="Proteomes" id="UP000015105">
    <property type="component" value="Chromosome 5D"/>
</dbReference>
<proteinExistence type="predicted"/>
<feature type="compositionally biased region" description="Low complexity" evidence="1">
    <location>
        <begin position="46"/>
        <end position="56"/>
    </location>
</feature>
<keyword evidence="3" id="KW-1185">Reference proteome</keyword>
<organism evidence="2 3">
    <name type="scientific">Aegilops tauschii subsp. strangulata</name>
    <name type="common">Goatgrass</name>
    <dbReference type="NCBI Taxonomy" id="200361"/>
    <lineage>
        <taxon>Eukaryota</taxon>
        <taxon>Viridiplantae</taxon>
        <taxon>Streptophyta</taxon>
        <taxon>Embryophyta</taxon>
        <taxon>Tracheophyta</taxon>
        <taxon>Spermatophyta</taxon>
        <taxon>Magnoliopsida</taxon>
        <taxon>Liliopsida</taxon>
        <taxon>Poales</taxon>
        <taxon>Poaceae</taxon>
        <taxon>BOP clade</taxon>
        <taxon>Pooideae</taxon>
        <taxon>Triticodae</taxon>
        <taxon>Triticeae</taxon>
        <taxon>Triticinae</taxon>
        <taxon>Aegilops</taxon>
    </lineage>
</organism>
<dbReference type="Gramene" id="AET5Gv21156500.14">
    <property type="protein sequence ID" value="AET5Gv21156500.14"/>
    <property type="gene ID" value="AET5Gv21156500"/>
</dbReference>
<name>A0A453MEI4_AEGTS</name>
<evidence type="ECO:0000256" key="1">
    <source>
        <dbReference type="SAM" id="MobiDB-lite"/>
    </source>
</evidence>
<evidence type="ECO:0000313" key="3">
    <source>
        <dbReference type="Proteomes" id="UP000015105"/>
    </source>
</evidence>
<reference evidence="3" key="2">
    <citation type="journal article" date="2017" name="Nat. Plants">
        <title>The Aegilops tauschii genome reveals multiple impacts of transposons.</title>
        <authorList>
            <person name="Zhao G."/>
            <person name="Zou C."/>
            <person name="Li K."/>
            <person name="Wang K."/>
            <person name="Li T."/>
            <person name="Gao L."/>
            <person name="Zhang X."/>
            <person name="Wang H."/>
            <person name="Yang Z."/>
            <person name="Liu X."/>
            <person name="Jiang W."/>
            <person name="Mao L."/>
            <person name="Kong X."/>
            <person name="Jiao Y."/>
            <person name="Jia J."/>
        </authorList>
    </citation>
    <scope>NUCLEOTIDE SEQUENCE [LARGE SCALE GENOMIC DNA]</scope>
    <source>
        <strain evidence="3">cv. AL8/78</strain>
    </source>
</reference>
<sequence length="100" mass="10580">RPNQSIAQSFFPRPLPSPSPTAPPRPRPISQPRSLRRPPPPPLPSPSSALSRAASAGLHQTTAAPSAPLREPAFDPAARTAPLLPRTVPPRPPAPPSAFW</sequence>
<feature type="region of interest" description="Disordered" evidence="1">
    <location>
        <begin position="1"/>
        <end position="100"/>
    </location>
</feature>
<dbReference type="EnsemblPlants" id="AET5Gv21156500.14">
    <property type="protein sequence ID" value="AET5Gv21156500.14"/>
    <property type="gene ID" value="AET5Gv21156500"/>
</dbReference>
<feature type="compositionally biased region" description="Pro residues" evidence="1">
    <location>
        <begin position="13"/>
        <end position="29"/>
    </location>
</feature>
<reference evidence="3" key="1">
    <citation type="journal article" date="2014" name="Science">
        <title>Ancient hybridizations among the ancestral genomes of bread wheat.</title>
        <authorList>
            <consortium name="International Wheat Genome Sequencing Consortium,"/>
            <person name="Marcussen T."/>
            <person name="Sandve S.R."/>
            <person name="Heier L."/>
            <person name="Spannagl M."/>
            <person name="Pfeifer M."/>
            <person name="Jakobsen K.S."/>
            <person name="Wulff B.B."/>
            <person name="Steuernagel B."/>
            <person name="Mayer K.F."/>
            <person name="Olsen O.A."/>
        </authorList>
    </citation>
    <scope>NUCLEOTIDE SEQUENCE [LARGE SCALE GENOMIC DNA]</scope>
    <source>
        <strain evidence="3">cv. AL8/78</strain>
    </source>
</reference>